<dbReference type="InterPro" id="IPR004524">
    <property type="entry name" value="Asp-tRNA-ligase_1"/>
</dbReference>
<dbReference type="STRING" id="109895.A0A507E0E3"/>
<dbReference type="InterPro" id="IPR002312">
    <property type="entry name" value="Asp/Asn-tRNA-synth_IIb"/>
</dbReference>
<dbReference type="InterPro" id="IPR006195">
    <property type="entry name" value="aa-tRNA-synth_II"/>
</dbReference>
<dbReference type="GO" id="GO:0005739">
    <property type="term" value="C:mitochondrion"/>
    <property type="evidence" value="ECO:0007669"/>
    <property type="project" value="TreeGrafter"/>
</dbReference>
<dbReference type="Gene3D" id="3.30.1360.30">
    <property type="entry name" value="GAD-like domain"/>
    <property type="match status" value="1"/>
</dbReference>
<dbReference type="Pfam" id="PF00152">
    <property type="entry name" value="tRNA-synt_2"/>
    <property type="match status" value="1"/>
</dbReference>
<accession>A0A507E0E3</accession>
<dbReference type="InterPro" id="IPR004364">
    <property type="entry name" value="Aa-tRNA-synt_II"/>
</dbReference>
<keyword evidence="4" id="KW-0067">ATP-binding</keyword>
<keyword evidence="3" id="KW-0547">Nucleotide-binding</keyword>
<protein>
    <recommendedName>
        <fullName evidence="7">Aminoacyl-transfer RNA synthetases class-II family profile domain-containing protein</fullName>
    </recommendedName>
</protein>
<dbReference type="NCBIfam" id="NF001750">
    <property type="entry name" value="PRK00476.1"/>
    <property type="match status" value="1"/>
</dbReference>
<organism evidence="8 9">
    <name type="scientific">Powellomyces hirtus</name>
    <dbReference type="NCBI Taxonomy" id="109895"/>
    <lineage>
        <taxon>Eukaryota</taxon>
        <taxon>Fungi</taxon>
        <taxon>Fungi incertae sedis</taxon>
        <taxon>Chytridiomycota</taxon>
        <taxon>Chytridiomycota incertae sedis</taxon>
        <taxon>Chytridiomycetes</taxon>
        <taxon>Spizellomycetales</taxon>
        <taxon>Powellomycetaceae</taxon>
        <taxon>Powellomyces</taxon>
    </lineage>
</organism>
<dbReference type="InterPro" id="IPR004115">
    <property type="entry name" value="GAD-like_sf"/>
</dbReference>
<dbReference type="PROSITE" id="PS50862">
    <property type="entry name" value="AA_TRNA_LIGASE_II"/>
    <property type="match status" value="1"/>
</dbReference>
<dbReference type="HAMAP" id="MF_00044">
    <property type="entry name" value="Asp_tRNA_synth_type1"/>
    <property type="match status" value="1"/>
</dbReference>
<dbReference type="Gene3D" id="3.30.930.10">
    <property type="entry name" value="Bira Bifunctional Protein, Domain 2"/>
    <property type="match status" value="1"/>
</dbReference>
<dbReference type="CDD" id="cd00777">
    <property type="entry name" value="AspRS_core"/>
    <property type="match status" value="1"/>
</dbReference>
<evidence type="ECO:0000256" key="6">
    <source>
        <dbReference type="ARBA" id="ARBA00023146"/>
    </source>
</evidence>
<comment type="similarity">
    <text evidence="1">Belongs to the class-II aminoacyl-tRNA synthetase family. Type 1 subfamily.</text>
</comment>
<evidence type="ECO:0000256" key="3">
    <source>
        <dbReference type="ARBA" id="ARBA00022741"/>
    </source>
</evidence>
<dbReference type="InterPro" id="IPR047089">
    <property type="entry name" value="Asp-tRNA-ligase_1_N"/>
</dbReference>
<comment type="caution">
    <text evidence="8">The sequence shown here is derived from an EMBL/GenBank/DDBJ whole genome shotgun (WGS) entry which is preliminary data.</text>
</comment>
<dbReference type="EMBL" id="QEAQ01000057">
    <property type="protein sequence ID" value="TPX57152.1"/>
    <property type="molecule type" value="Genomic_DNA"/>
</dbReference>
<keyword evidence="2" id="KW-0436">Ligase</keyword>
<dbReference type="InterPro" id="IPR045864">
    <property type="entry name" value="aa-tRNA-synth_II/BPL/LPL"/>
</dbReference>
<dbReference type="Gene3D" id="2.40.50.140">
    <property type="entry name" value="Nucleic acid-binding proteins"/>
    <property type="match status" value="1"/>
</dbReference>
<dbReference type="PANTHER" id="PTHR22594">
    <property type="entry name" value="ASPARTYL/LYSYL-TRNA SYNTHETASE"/>
    <property type="match status" value="1"/>
</dbReference>
<evidence type="ECO:0000256" key="5">
    <source>
        <dbReference type="ARBA" id="ARBA00022917"/>
    </source>
</evidence>
<dbReference type="InterPro" id="IPR047090">
    <property type="entry name" value="AspRS_core"/>
</dbReference>
<evidence type="ECO:0000313" key="8">
    <source>
        <dbReference type="EMBL" id="TPX57152.1"/>
    </source>
</evidence>
<dbReference type="GO" id="GO:0005524">
    <property type="term" value="F:ATP binding"/>
    <property type="evidence" value="ECO:0007669"/>
    <property type="project" value="UniProtKB-KW"/>
</dbReference>
<evidence type="ECO:0000256" key="4">
    <source>
        <dbReference type="ARBA" id="ARBA00022840"/>
    </source>
</evidence>
<evidence type="ECO:0000256" key="2">
    <source>
        <dbReference type="ARBA" id="ARBA00022598"/>
    </source>
</evidence>
<feature type="domain" description="Aminoacyl-transfer RNA synthetases class-II family profile" evidence="7">
    <location>
        <begin position="233"/>
        <end position="657"/>
    </location>
</feature>
<keyword evidence="5" id="KW-0648">Protein biosynthesis</keyword>
<dbReference type="InterPro" id="IPR012340">
    <property type="entry name" value="NA-bd_OB-fold"/>
</dbReference>
<dbReference type="PRINTS" id="PR01042">
    <property type="entry name" value="TRNASYNTHASP"/>
</dbReference>
<dbReference type="Proteomes" id="UP000318582">
    <property type="component" value="Unassembled WGS sequence"/>
</dbReference>
<name>A0A507E0E3_9FUNG</name>
<dbReference type="PANTHER" id="PTHR22594:SF5">
    <property type="entry name" value="ASPARTATE--TRNA LIGASE, MITOCHONDRIAL"/>
    <property type="match status" value="1"/>
</dbReference>
<dbReference type="NCBIfam" id="TIGR00459">
    <property type="entry name" value="aspS_bact"/>
    <property type="match status" value="1"/>
</dbReference>
<evidence type="ECO:0000256" key="1">
    <source>
        <dbReference type="ARBA" id="ARBA00006303"/>
    </source>
</evidence>
<gene>
    <name evidence="8" type="ORF">PhCBS80983_g04033</name>
</gene>
<keyword evidence="6" id="KW-0030">Aminoacyl-tRNA synthetase</keyword>
<evidence type="ECO:0000259" key="7">
    <source>
        <dbReference type="PROSITE" id="PS50862"/>
    </source>
</evidence>
<dbReference type="GO" id="GO:0006422">
    <property type="term" value="P:aspartyl-tRNA aminoacylation"/>
    <property type="evidence" value="ECO:0007669"/>
    <property type="project" value="TreeGrafter"/>
</dbReference>
<dbReference type="AlphaFoldDB" id="A0A507E0E3"/>
<dbReference type="CDD" id="cd04317">
    <property type="entry name" value="EcAspRS_like_N"/>
    <property type="match status" value="1"/>
</dbReference>
<evidence type="ECO:0000313" key="9">
    <source>
        <dbReference type="Proteomes" id="UP000318582"/>
    </source>
</evidence>
<reference evidence="8 9" key="1">
    <citation type="journal article" date="2019" name="Sci. Rep.">
        <title>Comparative genomics of chytrid fungi reveal insights into the obligate biotrophic and pathogenic lifestyle of Synchytrium endobioticum.</title>
        <authorList>
            <person name="van de Vossenberg B.T.L.H."/>
            <person name="Warris S."/>
            <person name="Nguyen H.D.T."/>
            <person name="van Gent-Pelzer M.P.E."/>
            <person name="Joly D.L."/>
            <person name="van de Geest H.C."/>
            <person name="Bonants P.J.M."/>
            <person name="Smith D.S."/>
            <person name="Levesque C.A."/>
            <person name="van der Lee T.A.J."/>
        </authorList>
    </citation>
    <scope>NUCLEOTIDE SEQUENCE [LARGE SCALE GENOMIC DNA]</scope>
    <source>
        <strain evidence="8 9">CBS 809.83</strain>
    </source>
</reference>
<sequence length="687" mass="76462">MLRLQNGSVRSVGNLLRRWPNGRSYTCRTSRYFATPFICQGLVSDLVPADISRGKRSYSAGATNAWSNEFNTTSGKKRTHKCGDLRLSDVGKEVVLCGWALNPRKAGTEISFIPIRDHAGTTQLVHEVAVDLADSMHLRDNILAVTPESIVCAKGIVRARPSEAVNREQATGEVEVALTEFQVLNPAEGLPFSTAPRAKPPSEETRLKYRYVDLRRAHLQENLRKRSLAAHTVRNYLHDQGFTEVETPLLFKSTPEGAREFLVPTRQKGQFYALPQSPQQYKQVLMSAGIDRYYQIAKCFRDESLASDRQPEFTQIDVEMSFVDMEDVMKMMEGLVKRIWKDVAGFELRDTFPRMTYEEAMGRFGSDKPDTRFGLEICDITDIIGSGDAEEGIAVEVFKIPNGANLLSNKEVEKVKDIILKEEFPLLGGKINPADLIFLRVPGDLNQDWTAKLKFIKSPMPRHQKGIATALGGVQPGDLLVVSRRVAGYLGPHTIAGRARLLISKVLAAAKHLELDDKLNFLWVHSFPLFSPTEFPPVPNKSALFESTHHPFTAPTSSSLSEMPHSPGSVLGQHYDLVLNGQEIGGGSIRVHDPKLQRYIFSQILRMSEERIQSDFGHLLDALQYGCPPHGGMALGLDRLMAILCGTNSIRDVIAFPKLSGGDLFVESPAEVGEKSLKEYHLKVLDQ</sequence>
<proteinExistence type="inferred from homology"/>
<dbReference type="SUPFAM" id="SSF50249">
    <property type="entry name" value="Nucleic acid-binding proteins"/>
    <property type="match status" value="1"/>
</dbReference>
<keyword evidence="9" id="KW-1185">Reference proteome</keyword>
<dbReference type="GO" id="GO:0004815">
    <property type="term" value="F:aspartate-tRNA ligase activity"/>
    <property type="evidence" value="ECO:0007669"/>
    <property type="project" value="TreeGrafter"/>
</dbReference>
<dbReference type="SUPFAM" id="SSF55681">
    <property type="entry name" value="Class II aaRS and biotin synthetases"/>
    <property type="match status" value="1"/>
</dbReference>